<comment type="caution">
    <text evidence="2">The sequence shown here is derived from an EMBL/GenBank/DDBJ whole genome shotgun (WGS) entry which is preliminary data.</text>
</comment>
<sequence>MKNRISIAAVSLSMLMLLNSCGVMFGGSRYEGTIIANGHPNAQIYVDGQKMGNGQVTSLFPRNKSLNVELKEDGCDAKQQTFNNAFRTGNFILSVVSFGILGIGVDLGTGAAYKPDHKNNPAVHKVTDKKYTFNVDYSDCKK</sequence>
<keyword evidence="3" id="KW-1185">Reference proteome</keyword>
<evidence type="ECO:0000313" key="2">
    <source>
        <dbReference type="EMBL" id="MFE3866735.1"/>
    </source>
</evidence>
<gene>
    <name evidence="2" type="ORF">ACFX5E_01445</name>
</gene>
<evidence type="ECO:0000313" key="3">
    <source>
        <dbReference type="Proteomes" id="UP001600109"/>
    </source>
</evidence>
<reference evidence="2 3" key="1">
    <citation type="submission" date="2024-06" db="EMBL/GenBank/DDBJ databases">
        <title>Flavobacterium spp. isolated from glacier.</title>
        <authorList>
            <person name="Han D."/>
        </authorList>
    </citation>
    <scope>NUCLEOTIDE SEQUENCE [LARGE SCALE GENOMIC DNA]</scope>
    <source>
        <strain evidence="2 3">LS2P90</strain>
    </source>
</reference>
<proteinExistence type="predicted"/>
<evidence type="ECO:0008006" key="4">
    <source>
        <dbReference type="Google" id="ProtNLM"/>
    </source>
</evidence>
<name>A0ABW6HT02_9FLAO</name>
<organism evidence="2 3">
    <name type="scientific">Flavobacterium xylosi</name>
    <dbReference type="NCBI Taxonomy" id="3230415"/>
    <lineage>
        <taxon>Bacteria</taxon>
        <taxon>Pseudomonadati</taxon>
        <taxon>Bacteroidota</taxon>
        <taxon>Flavobacteriia</taxon>
        <taxon>Flavobacteriales</taxon>
        <taxon>Flavobacteriaceae</taxon>
        <taxon>Flavobacterium</taxon>
    </lineage>
</organism>
<dbReference type="EMBL" id="JBHZPZ010000001">
    <property type="protein sequence ID" value="MFE3866735.1"/>
    <property type="molecule type" value="Genomic_DNA"/>
</dbReference>
<feature type="signal peptide" evidence="1">
    <location>
        <begin position="1"/>
        <end position="25"/>
    </location>
</feature>
<accession>A0ABW6HT02</accession>
<keyword evidence="1" id="KW-0732">Signal</keyword>
<evidence type="ECO:0000256" key="1">
    <source>
        <dbReference type="SAM" id="SignalP"/>
    </source>
</evidence>
<feature type="chain" id="PRO_5045144382" description="PEGA domain-containing protein" evidence="1">
    <location>
        <begin position="26"/>
        <end position="142"/>
    </location>
</feature>
<dbReference type="Proteomes" id="UP001600109">
    <property type="component" value="Unassembled WGS sequence"/>
</dbReference>
<protein>
    <recommendedName>
        <fullName evidence="4">PEGA domain-containing protein</fullName>
    </recommendedName>
</protein>
<dbReference type="RefSeq" id="WP_379853389.1">
    <property type="nucleotide sequence ID" value="NZ_JBHZPZ010000001.1"/>
</dbReference>